<comment type="catalytic activity">
    <reaction evidence="2">
        <text>a nucleoside 2',3'-cyclic phosphate + H2O = a nucleoside 3'-phosphate + H(+)</text>
        <dbReference type="Rhea" id="RHEA:19621"/>
        <dbReference type="ChEBI" id="CHEBI:15377"/>
        <dbReference type="ChEBI" id="CHEBI:15378"/>
        <dbReference type="ChEBI" id="CHEBI:66949"/>
        <dbReference type="ChEBI" id="CHEBI:66954"/>
        <dbReference type="EC" id="3.1.4.16"/>
    </reaction>
</comment>
<comment type="subcellular location">
    <subcellularLocation>
        <location evidence="4">Cell envelope</location>
    </subcellularLocation>
</comment>
<dbReference type="PROSITE" id="PS51257">
    <property type="entry name" value="PROKAR_LIPOPROTEIN"/>
    <property type="match status" value="1"/>
</dbReference>
<keyword evidence="10" id="KW-0511">Multifunctional enzyme</keyword>
<comment type="catalytic activity">
    <reaction evidence="1">
        <text>a ribonucleoside 3'-phosphate + H2O = a ribonucleoside + phosphate</text>
        <dbReference type="Rhea" id="RHEA:10144"/>
        <dbReference type="ChEBI" id="CHEBI:13197"/>
        <dbReference type="ChEBI" id="CHEBI:15377"/>
        <dbReference type="ChEBI" id="CHEBI:18254"/>
        <dbReference type="ChEBI" id="CHEBI:43474"/>
        <dbReference type="EC" id="3.1.3.6"/>
    </reaction>
</comment>
<evidence type="ECO:0000256" key="10">
    <source>
        <dbReference type="ARBA" id="ARBA00023268"/>
    </source>
</evidence>
<evidence type="ECO:0000256" key="11">
    <source>
        <dbReference type="RuleBase" id="RU362119"/>
    </source>
</evidence>
<evidence type="ECO:0000259" key="12">
    <source>
        <dbReference type="Pfam" id="PF00149"/>
    </source>
</evidence>
<keyword evidence="15" id="KW-1185">Reference proteome</keyword>
<protein>
    <submittedName>
        <fullName evidence="14">Bifunctional 2',3'-cyclic-nucleotide 2'-phosphodiesterase/3'-nucleotidase</fullName>
    </submittedName>
</protein>
<evidence type="ECO:0000313" key="15">
    <source>
        <dbReference type="Proteomes" id="UP001203423"/>
    </source>
</evidence>
<comment type="similarity">
    <text evidence="5 11">Belongs to the 5'-nucleotidase family.</text>
</comment>
<dbReference type="InterPro" id="IPR008334">
    <property type="entry name" value="5'-Nucleotdase_C"/>
</dbReference>
<dbReference type="SUPFAM" id="SSF56300">
    <property type="entry name" value="Metallo-dependent phosphatases"/>
    <property type="match status" value="1"/>
</dbReference>
<organism evidence="14 15">
    <name type="scientific">Shewanella surugensis</name>
    <dbReference type="NCBI Taxonomy" id="212020"/>
    <lineage>
        <taxon>Bacteria</taxon>
        <taxon>Pseudomonadati</taxon>
        <taxon>Pseudomonadota</taxon>
        <taxon>Gammaproteobacteria</taxon>
        <taxon>Alteromonadales</taxon>
        <taxon>Shewanellaceae</taxon>
        <taxon>Shewanella</taxon>
    </lineage>
</organism>
<dbReference type="InterPro" id="IPR006179">
    <property type="entry name" value="5_nucleotidase/apyrase"/>
</dbReference>
<keyword evidence="9 11" id="KW-0378">Hydrolase</keyword>
<keyword evidence="8 11" id="KW-0547">Nucleotide-binding</keyword>
<dbReference type="Pfam" id="PF02872">
    <property type="entry name" value="5_nucleotid_C"/>
    <property type="match status" value="1"/>
</dbReference>
<dbReference type="PANTHER" id="PTHR11575:SF6">
    <property type="entry name" value="2',3'-CYCLIC-NUCLEOTIDE 2'-PHOSPHODIESTERASE_3'-NUCLEOTIDASE"/>
    <property type="match status" value="1"/>
</dbReference>
<dbReference type="PANTHER" id="PTHR11575">
    <property type="entry name" value="5'-NUCLEOTIDASE-RELATED"/>
    <property type="match status" value="1"/>
</dbReference>
<proteinExistence type="inferred from homology"/>
<dbReference type="Pfam" id="PF00149">
    <property type="entry name" value="Metallophos"/>
    <property type="match status" value="1"/>
</dbReference>
<gene>
    <name evidence="14" type="ORF">L2764_10310</name>
</gene>
<dbReference type="PROSITE" id="PS00785">
    <property type="entry name" value="5_NUCLEOTIDASE_1"/>
    <property type="match status" value="1"/>
</dbReference>
<dbReference type="InterPro" id="IPR036907">
    <property type="entry name" value="5'-Nucleotdase_C_sf"/>
</dbReference>
<accession>A0ABT0LBW1</accession>
<reference evidence="14 15" key="1">
    <citation type="submission" date="2022-01" db="EMBL/GenBank/DDBJ databases">
        <title>Whole genome-based taxonomy of the Shewanellaceae.</title>
        <authorList>
            <person name="Martin-Rodriguez A.J."/>
        </authorList>
    </citation>
    <scope>NUCLEOTIDE SEQUENCE [LARGE SCALE GENOMIC DNA]</scope>
    <source>
        <strain evidence="14 15">DSM 17177</strain>
    </source>
</reference>
<feature type="chain" id="PRO_5044968997" evidence="11">
    <location>
        <begin position="22"/>
        <end position="694"/>
    </location>
</feature>
<dbReference type="Gene3D" id="3.60.21.10">
    <property type="match status" value="1"/>
</dbReference>
<dbReference type="SUPFAM" id="SSF55816">
    <property type="entry name" value="5'-nucleotidase (syn. UDP-sugar hydrolase), C-terminal domain"/>
    <property type="match status" value="1"/>
</dbReference>
<evidence type="ECO:0000256" key="2">
    <source>
        <dbReference type="ARBA" id="ARBA00001730"/>
    </source>
</evidence>
<evidence type="ECO:0000256" key="4">
    <source>
        <dbReference type="ARBA" id="ARBA00004196"/>
    </source>
</evidence>
<dbReference type="Gene3D" id="3.90.780.10">
    <property type="entry name" value="5'-Nucleotidase, C-terminal domain"/>
    <property type="match status" value="1"/>
</dbReference>
<keyword evidence="7 11" id="KW-0732">Signal</keyword>
<feature type="domain" description="5'-Nucleotidase C-terminal" evidence="13">
    <location>
        <begin position="386"/>
        <end position="590"/>
    </location>
</feature>
<dbReference type="PRINTS" id="PR01607">
    <property type="entry name" value="APYRASEFAMLY"/>
</dbReference>
<evidence type="ECO:0000256" key="6">
    <source>
        <dbReference type="ARBA" id="ARBA00022723"/>
    </source>
</evidence>
<evidence type="ECO:0000259" key="13">
    <source>
        <dbReference type="Pfam" id="PF02872"/>
    </source>
</evidence>
<dbReference type="PROSITE" id="PS00786">
    <property type="entry name" value="5_NUCLEOTIDASE_2"/>
    <property type="match status" value="1"/>
</dbReference>
<evidence type="ECO:0000256" key="8">
    <source>
        <dbReference type="ARBA" id="ARBA00022741"/>
    </source>
</evidence>
<dbReference type="RefSeq" id="WP_248940132.1">
    <property type="nucleotide sequence ID" value="NZ_JAKIKS010000032.1"/>
</dbReference>
<evidence type="ECO:0000256" key="1">
    <source>
        <dbReference type="ARBA" id="ARBA00000527"/>
    </source>
</evidence>
<name>A0ABT0LBW1_9GAMM</name>
<sequence length="694" mass="77071">MLNKKLLATLICSTLSLTACGLDDYSHGGDDDDDNESSNQVEVSLRILETSDLHSNIMDFNYYLGTDDPTIGLARTASLIDEARNEKTNVVLVDNGDLLQGSPMGDYIAKKGLNSGDTHPAYKAMNTLDYVVGNIGNHEFNYGLDFLKNAISGADFPYINANVYCDSYECWDKVQKGDNLFTPYLIKEKQVLDNKGHKQTIKIGYIGFVPPQIMQWDAQNLQGKVRVDDIVKTAEKFIPIMQKEGADIIIAIPHSGIGSVYDIKVNDIENENATFALTYVEGIDAIAFGHSHAIFPDKQYEGLYNTDIIKGTLNDVPAVMPGRWGDNLGIIDLTLKRSDGKWIVEDSQSESRPIYQDKAQVEASLDIRQAVEIDHLGTLEFVEQPIGKASSNIYSFLSLVQDDPSVQIVSDSQLDKVKQQIANISSLNHLPVLSAAAPFKAGGRHSTTSDSEQYVQVDMGDLTYKNAADLYVYPNTLVALKINGSELKDWLECSANLFNQINPKNETTQQLINWNNHPTYNFDVIDGVTYQIDITQPSKYDSDCQIVSGQENAARIVDLTYTDETGYHYTGGEFAAMDFIVATNNYRAFGEKFAGTGVNNIVLELPDENRDVLARYITAQTSAHGEVTSVADNNWRFKTIATDTTLDIRFETQDSTKADSFIDENQQRSMTKINNDELGFAVYQIDLTTDITVE</sequence>
<evidence type="ECO:0000256" key="5">
    <source>
        <dbReference type="ARBA" id="ARBA00006654"/>
    </source>
</evidence>
<dbReference type="InterPro" id="IPR029052">
    <property type="entry name" value="Metallo-depent_PP-like"/>
</dbReference>
<dbReference type="InterPro" id="IPR041827">
    <property type="entry name" value="CpdB_N"/>
</dbReference>
<keyword evidence="6" id="KW-0479">Metal-binding</keyword>
<feature type="signal peptide" evidence="11">
    <location>
        <begin position="1"/>
        <end position="21"/>
    </location>
</feature>
<evidence type="ECO:0000256" key="7">
    <source>
        <dbReference type="ARBA" id="ARBA00022729"/>
    </source>
</evidence>
<dbReference type="InterPro" id="IPR006146">
    <property type="entry name" value="5'-Nucleotdase_CS"/>
</dbReference>
<dbReference type="Proteomes" id="UP001203423">
    <property type="component" value="Unassembled WGS sequence"/>
</dbReference>
<comment type="cofactor">
    <cofactor evidence="3">
        <name>a divalent metal cation</name>
        <dbReference type="ChEBI" id="CHEBI:60240"/>
    </cofactor>
</comment>
<comment type="caution">
    <text evidence="14">The sequence shown here is derived from an EMBL/GenBank/DDBJ whole genome shotgun (WGS) entry which is preliminary data.</text>
</comment>
<dbReference type="InterPro" id="IPR004843">
    <property type="entry name" value="Calcineurin-like_PHP"/>
</dbReference>
<dbReference type="NCBIfam" id="NF006938">
    <property type="entry name" value="PRK09420.1"/>
    <property type="match status" value="1"/>
</dbReference>
<evidence type="ECO:0000256" key="9">
    <source>
        <dbReference type="ARBA" id="ARBA00022801"/>
    </source>
</evidence>
<feature type="domain" description="Calcineurin-like phosphoesterase" evidence="12">
    <location>
        <begin position="45"/>
        <end position="292"/>
    </location>
</feature>
<dbReference type="CDD" id="cd07410">
    <property type="entry name" value="MPP_CpdB_N"/>
    <property type="match status" value="1"/>
</dbReference>
<evidence type="ECO:0000256" key="3">
    <source>
        <dbReference type="ARBA" id="ARBA00001968"/>
    </source>
</evidence>
<evidence type="ECO:0000313" key="14">
    <source>
        <dbReference type="EMBL" id="MCL1124855.1"/>
    </source>
</evidence>
<dbReference type="EMBL" id="JAKIKS010000032">
    <property type="protein sequence ID" value="MCL1124855.1"/>
    <property type="molecule type" value="Genomic_DNA"/>
</dbReference>